<evidence type="ECO:0000313" key="2">
    <source>
        <dbReference type="Proteomes" id="UP001205337"/>
    </source>
</evidence>
<name>A0ABT1ZBJ6_9MICO</name>
<accession>A0ABT1ZBJ6</accession>
<proteinExistence type="predicted"/>
<dbReference type="RefSeq" id="WP_258796949.1">
    <property type="nucleotide sequence ID" value="NZ_JANTHX010000003.1"/>
</dbReference>
<comment type="caution">
    <text evidence="1">The sequence shown here is derived from an EMBL/GenBank/DDBJ whole genome shotgun (WGS) entry which is preliminary data.</text>
</comment>
<gene>
    <name evidence="1" type="ORF">NUH29_00715</name>
</gene>
<organism evidence="1 2">
    <name type="scientific">Protaetiibacter mangrovi</name>
    <dbReference type="NCBI Taxonomy" id="2970926"/>
    <lineage>
        <taxon>Bacteria</taxon>
        <taxon>Bacillati</taxon>
        <taxon>Actinomycetota</taxon>
        <taxon>Actinomycetes</taxon>
        <taxon>Micrococcales</taxon>
        <taxon>Microbacteriaceae</taxon>
        <taxon>Protaetiibacter</taxon>
    </lineage>
</organism>
<sequence>MTALTLVGCSPDAFDASEVVPEVHDPATVAPVDSSWDCFWDPTINDDWHDDVVCWKGFESTRPILLQDQGFVTEGEMRAAGEAYEAQLNAG</sequence>
<dbReference type="Proteomes" id="UP001205337">
    <property type="component" value="Unassembled WGS sequence"/>
</dbReference>
<evidence type="ECO:0000313" key="1">
    <source>
        <dbReference type="EMBL" id="MCS0498072.1"/>
    </source>
</evidence>
<protein>
    <submittedName>
        <fullName evidence="1">Uncharacterized protein</fullName>
    </submittedName>
</protein>
<dbReference type="EMBL" id="JANTHX010000003">
    <property type="protein sequence ID" value="MCS0498072.1"/>
    <property type="molecule type" value="Genomic_DNA"/>
</dbReference>
<keyword evidence="2" id="KW-1185">Reference proteome</keyword>
<reference evidence="1 2" key="1">
    <citation type="submission" date="2022-08" db="EMBL/GenBank/DDBJ databases">
        <authorList>
            <person name="Li F."/>
        </authorList>
    </citation>
    <scope>NUCLEOTIDE SEQUENCE [LARGE SCALE GENOMIC DNA]</scope>
    <source>
        <strain evidence="1 2">10F1B-8-1</strain>
    </source>
</reference>